<accession>A0AAU8U0J6</accession>
<gene>
    <name evidence="1" type="ORF">VO64_3551</name>
</gene>
<organism evidence="1 2">
    <name type="scientific">Pseudomonas synxantha</name>
    <dbReference type="NCBI Taxonomy" id="47883"/>
    <lineage>
        <taxon>Bacteria</taxon>
        <taxon>Pseudomonadati</taxon>
        <taxon>Pseudomonadota</taxon>
        <taxon>Gammaproteobacteria</taxon>
        <taxon>Pseudomonadales</taxon>
        <taxon>Pseudomonadaceae</taxon>
        <taxon>Pseudomonas</taxon>
    </lineage>
</organism>
<dbReference type="AlphaFoldDB" id="A0AAU8U0J6"/>
<name>A0AAU8U0J6_9PSED</name>
<dbReference type="Proteomes" id="UP000033099">
    <property type="component" value="Chromosome"/>
</dbReference>
<reference evidence="1 2" key="1">
    <citation type="journal article" date="2015" name="Genome Announc.">
        <title>Complete Genome Sequence of Biocontrol Strain Pseudomonas fluorescens LBUM223.</title>
        <authorList>
            <person name="Roquigny R."/>
            <person name="Arseneault T."/>
            <person name="Gadkar V.J."/>
            <person name="Novinscak A."/>
            <person name="Joly D.L."/>
            <person name="Filion M."/>
        </authorList>
    </citation>
    <scope>NUCLEOTIDE SEQUENCE [LARGE SCALE GENOMIC DNA]</scope>
    <source>
        <strain evidence="1 2">LBUM223</strain>
    </source>
</reference>
<sequence>MAKGAGQAKNRQCHRGLASFSLHAGGSRLKKVCLSPGRETAKGRDYSLKAGGSC</sequence>
<protein>
    <submittedName>
        <fullName evidence="1">Uncharacterized protein</fullName>
    </submittedName>
</protein>
<proteinExistence type="predicted"/>
<dbReference type="EMBL" id="CP011117">
    <property type="protein sequence ID" value="AKA84097.1"/>
    <property type="molecule type" value="Genomic_DNA"/>
</dbReference>
<dbReference type="KEGG" id="pfb:VO64_3551"/>
<evidence type="ECO:0000313" key="1">
    <source>
        <dbReference type="EMBL" id="AKA84097.1"/>
    </source>
</evidence>
<evidence type="ECO:0000313" key="2">
    <source>
        <dbReference type="Proteomes" id="UP000033099"/>
    </source>
</evidence>